<organism evidence="2 3">
    <name type="scientific">Pseudomonas taiwanensis</name>
    <dbReference type="NCBI Taxonomy" id="470150"/>
    <lineage>
        <taxon>Bacteria</taxon>
        <taxon>Pseudomonadati</taxon>
        <taxon>Pseudomonadota</taxon>
        <taxon>Gammaproteobacteria</taxon>
        <taxon>Pseudomonadales</taxon>
        <taxon>Pseudomonadaceae</taxon>
        <taxon>Pseudomonas</taxon>
    </lineage>
</organism>
<evidence type="ECO:0000259" key="1">
    <source>
        <dbReference type="Pfam" id="PF09994"/>
    </source>
</evidence>
<dbReference type="Proteomes" id="UP000628086">
    <property type="component" value="Unassembled WGS sequence"/>
</dbReference>
<proteinExistence type="predicted"/>
<evidence type="ECO:0000313" key="2">
    <source>
        <dbReference type="EMBL" id="MBC3478759.1"/>
    </source>
</evidence>
<feature type="domain" description="T6SS Phospholipase effector Tle1-like catalytic" evidence="1">
    <location>
        <begin position="21"/>
        <end position="155"/>
    </location>
</feature>
<dbReference type="RefSeq" id="WP_023379512.1">
    <property type="nucleotide sequence ID" value="NZ_JABWRR010000038.1"/>
</dbReference>
<feature type="domain" description="T6SS Phospholipase effector Tle1-like catalytic" evidence="1">
    <location>
        <begin position="168"/>
        <end position="256"/>
    </location>
</feature>
<reference evidence="2 3" key="1">
    <citation type="journal article" date="2020" name="Microorganisms">
        <title>Reliable Identification of Environmental Pseudomonas Isolates Using the rpoD Gene.</title>
        <authorList>
            <consortium name="The Broad Institute Genome Sequencing Platform"/>
            <person name="Girard L."/>
            <person name="Lood C."/>
            <person name="Rokni-Zadeh H."/>
            <person name="van Noort V."/>
            <person name="Lavigne R."/>
            <person name="De Mot R."/>
        </authorList>
    </citation>
    <scope>NUCLEOTIDE SEQUENCE [LARGE SCALE GENOMIC DNA]</scope>
    <source>
        <strain evidence="2 3">RW7P2</strain>
    </source>
</reference>
<sequence>MDELSKKFPVFTSTKPYVLRIGIFFDGTGNNARNAVTPDSPTQKYTTGSYANAPTNIALLHTLYPTGQPQATPNKHFMKLYIEGIGTTEASQDSPFAQATGRGQTGVEARVQQALAMVDHHLIDCLHTHPHPHHIEFDLFGFSRGAAAARHLLNRLHDDTPICSQYPHLKTSVNFIGLFDTVAAITAPLHNRLTQGTARFGKLRLGLAQGCARHVVQLVASDERRHNFPLVRTDHDIHMPGVHSNIGGGYPQAQQESVLLCKPNASRVALTTPPERTRAYAITRALLEQAYKDLPAPKPQLLTWEAPIAGSRSRRDDPEKQVYAAVQWQREVKGQLSRIYLSVMRELAVRGGVPFANLGNDPAHQLPDDLHTISRKLHDFALGHSADPGLTQEETAQLREKYIHTSANWNALKGLCNSTLDQLYIDRPAEAGRVMHSNPVQ</sequence>
<dbReference type="PANTHER" id="PTHR33840">
    <property type="match status" value="1"/>
</dbReference>
<comment type="caution">
    <text evidence="2">The sequence shown here is derived from an EMBL/GenBank/DDBJ whole genome shotgun (WGS) entry which is preliminary data.</text>
</comment>
<dbReference type="InterPro" id="IPR018712">
    <property type="entry name" value="Tle1-like_cat"/>
</dbReference>
<dbReference type="EMBL" id="JABWRS010000030">
    <property type="protein sequence ID" value="MBC3478759.1"/>
    <property type="molecule type" value="Genomic_DNA"/>
</dbReference>
<dbReference type="Pfam" id="PF09994">
    <property type="entry name" value="T6SS_Tle1-like_cat"/>
    <property type="match status" value="2"/>
</dbReference>
<dbReference type="PANTHER" id="PTHR33840:SF1">
    <property type="entry name" value="TLE1 PHOSPHOLIPASE DOMAIN-CONTAINING PROTEIN"/>
    <property type="match status" value="1"/>
</dbReference>
<protein>
    <submittedName>
        <fullName evidence="2">DUF2235 domain-containing protein</fullName>
    </submittedName>
</protein>
<keyword evidence="3" id="KW-1185">Reference proteome</keyword>
<accession>A0ABR6VDZ2</accession>
<evidence type="ECO:0000313" key="3">
    <source>
        <dbReference type="Proteomes" id="UP000628086"/>
    </source>
</evidence>
<name>A0ABR6VDZ2_9PSED</name>
<gene>
    <name evidence="2" type="ORF">HU747_24535</name>
</gene>